<accession>A0A1E1MFV2</accession>
<dbReference type="AlphaFoldDB" id="A0A1E1MFV2"/>
<dbReference type="InterPro" id="IPR013087">
    <property type="entry name" value="Znf_C2H2_type"/>
</dbReference>
<organism evidence="3 4">
    <name type="scientific">Rhynchosporium secalis</name>
    <name type="common">Barley scald fungus</name>
    <dbReference type="NCBI Taxonomy" id="38038"/>
    <lineage>
        <taxon>Eukaryota</taxon>
        <taxon>Fungi</taxon>
        <taxon>Dikarya</taxon>
        <taxon>Ascomycota</taxon>
        <taxon>Pezizomycotina</taxon>
        <taxon>Leotiomycetes</taxon>
        <taxon>Helotiales</taxon>
        <taxon>Ploettnerulaceae</taxon>
        <taxon>Rhynchosporium</taxon>
    </lineage>
</organism>
<feature type="domain" description="C2H2-type" evidence="2">
    <location>
        <begin position="516"/>
        <end position="542"/>
    </location>
</feature>
<dbReference type="EMBL" id="FJVC01000296">
    <property type="protein sequence ID" value="CZT47585.1"/>
    <property type="molecule type" value="Genomic_DNA"/>
</dbReference>
<protein>
    <recommendedName>
        <fullName evidence="2">C2H2-type domain-containing protein</fullName>
    </recommendedName>
</protein>
<evidence type="ECO:0000313" key="3">
    <source>
        <dbReference type="EMBL" id="CZT47585.1"/>
    </source>
</evidence>
<feature type="region of interest" description="Disordered" evidence="1">
    <location>
        <begin position="136"/>
        <end position="239"/>
    </location>
</feature>
<feature type="region of interest" description="Disordered" evidence="1">
    <location>
        <begin position="580"/>
        <end position="624"/>
    </location>
</feature>
<dbReference type="InterPro" id="IPR059009">
    <property type="entry name" value="Znf_C2H2_17_1st"/>
</dbReference>
<name>A0A1E1MFV2_RHYSE</name>
<evidence type="ECO:0000313" key="4">
    <source>
        <dbReference type="Proteomes" id="UP000177625"/>
    </source>
</evidence>
<dbReference type="Proteomes" id="UP000177625">
    <property type="component" value="Unassembled WGS sequence"/>
</dbReference>
<dbReference type="Pfam" id="PF26176">
    <property type="entry name" value="zf_C2H2_17_2"/>
    <property type="match status" value="1"/>
</dbReference>
<sequence length="703" mass="77449">MALSSPRDAFIRDFIQDAASDLEDFPRDRYTSVPRNFHLSGNEATLTTVRSPSPRTHHTRQRRSSSKASIYVIVGFSFHNGSQFSHEISLNQTEPIQGQDSGHLWKFEGQQYLNQAPVTSHGLIHTGLPDPFSSFNHAQAGKTGQYDDHISFPGSSGGQWNNELTPKLESVAMSRNVSQDSVGAQSQRTTNSYDQSRSARMYPSVSQMTYHMSSARSDVTGRSNSPDSSALYTPTQQKETQVFDNFPYTGDDFPETQSTLHRGSTASSINTCPLVSLSVDPSYPVYATSGTESFMPTVSSSIAAQGPILGDTMLYQTSTILESPILWDNAPGYPESQRSSPILLEDPSWPILSQQEASSMANGPFQHSPSVGSISPRYVQDSIDLADLLPYTTTGDRVVRKRMGPRVSKVNSDMAALNQGEYGAIEVPDESIKMGSRPNVDLDNTARDHPLYHNVTAHDDGLYHCPWEKDPQSNCQHKPEKLKCNYEYDPSVLFLSCKANHMTCASKFVDSHLKPYKCKVSACKDLQFSSTACLLRHEREAHGLHGHGDKPFLCSYENCERGAPGNGFPRHWNLRDHMKRVHNDPGQVPTKSNASASPPPSGPKSKKRKADSVEPSITDKAPKRVATPPVVACLPQEPSLIDRYQEKHQSLLALVSKLGDPTNQENIGLLRSAMDCIKVMAHATQRIKTAPSAEQDILAQQSG</sequence>
<proteinExistence type="predicted"/>
<dbReference type="InterPro" id="IPR059095">
    <property type="entry name" value="Znf_C2H2_17_2nd"/>
</dbReference>
<evidence type="ECO:0000256" key="1">
    <source>
        <dbReference type="SAM" id="MobiDB-lite"/>
    </source>
</evidence>
<gene>
    <name evidence="3" type="ORF">RSE6_08165</name>
</gene>
<dbReference type="SMART" id="SM00355">
    <property type="entry name" value="ZnF_C2H2"/>
    <property type="match status" value="2"/>
</dbReference>
<keyword evidence="4" id="KW-1185">Reference proteome</keyword>
<feature type="compositionally biased region" description="Polar residues" evidence="1">
    <location>
        <begin position="173"/>
        <end position="239"/>
    </location>
</feature>
<reference evidence="4" key="1">
    <citation type="submission" date="2016-03" db="EMBL/GenBank/DDBJ databases">
        <authorList>
            <person name="Guldener U."/>
        </authorList>
    </citation>
    <scope>NUCLEOTIDE SEQUENCE [LARGE SCALE GENOMIC DNA]</scope>
</reference>
<evidence type="ECO:0000259" key="2">
    <source>
        <dbReference type="SMART" id="SM00355"/>
    </source>
</evidence>
<dbReference type="Pfam" id="PF26177">
    <property type="entry name" value="zf_C2H2_17_1st"/>
    <property type="match status" value="1"/>
</dbReference>
<feature type="domain" description="C2H2-type" evidence="2">
    <location>
        <begin position="552"/>
        <end position="582"/>
    </location>
</feature>
<dbReference type="Gene3D" id="3.30.160.60">
    <property type="entry name" value="Classic Zinc Finger"/>
    <property type="match status" value="1"/>
</dbReference>